<dbReference type="InterPro" id="IPR036886">
    <property type="entry name" value="Villin_headpiece_dom_sf"/>
</dbReference>
<feature type="compositionally biased region" description="Basic and acidic residues" evidence="9">
    <location>
        <begin position="446"/>
        <end position="457"/>
    </location>
</feature>
<keyword evidence="7 8" id="KW-0440">LIM domain</keyword>
<dbReference type="FunFam" id="2.10.110.10:FF:000003">
    <property type="entry name" value="actin-binding LIM protein 1 isoform X1"/>
    <property type="match status" value="1"/>
</dbReference>
<feature type="domain" description="LIM zinc-binding" evidence="10">
    <location>
        <begin position="111"/>
        <end position="170"/>
    </location>
</feature>
<evidence type="ECO:0000256" key="3">
    <source>
        <dbReference type="ARBA" id="ARBA00022553"/>
    </source>
</evidence>
<keyword evidence="3" id="KW-0597">Phosphoprotein</keyword>
<keyword evidence="2" id="KW-0963">Cytoplasm</keyword>
<dbReference type="GO" id="GO:0007010">
    <property type="term" value="P:cytoskeleton organization"/>
    <property type="evidence" value="ECO:0007669"/>
    <property type="project" value="InterPro"/>
</dbReference>
<comment type="subcellular location">
    <subcellularLocation>
        <location evidence="1">Cytoplasm</location>
    </subcellularLocation>
</comment>
<dbReference type="GO" id="GO:0030032">
    <property type="term" value="P:lamellipodium assembly"/>
    <property type="evidence" value="ECO:0007669"/>
    <property type="project" value="TreeGrafter"/>
</dbReference>
<evidence type="ECO:0000313" key="14">
    <source>
        <dbReference type="Proteomes" id="UP000327493"/>
    </source>
</evidence>
<dbReference type="Gene3D" id="1.10.950.10">
    <property type="entry name" value="Villin headpiece domain"/>
    <property type="match status" value="1"/>
</dbReference>
<dbReference type="EMBL" id="VOFY01000069">
    <property type="protein sequence ID" value="KAA8578893.1"/>
    <property type="molecule type" value="Genomic_DNA"/>
</dbReference>
<dbReference type="PROSITE" id="PS51089">
    <property type="entry name" value="HP"/>
    <property type="match status" value="1"/>
</dbReference>
<dbReference type="Pfam" id="PF16182">
    <property type="entry name" value="AbLIM_anchor"/>
    <property type="match status" value="1"/>
</dbReference>
<evidence type="ECO:0000256" key="9">
    <source>
        <dbReference type="SAM" id="MobiDB-lite"/>
    </source>
</evidence>
<dbReference type="GO" id="GO:0046872">
    <property type="term" value="F:metal ion binding"/>
    <property type="evidence" value="ECO:0007669"/>
    <property type="project" value="UniProtKB-KW"/>
</dbReference>
<comment type="caution">
    <text evidence="12">The sequence shown here is derived from an EMBL/GenBank/DDBJ whole genome shotgun (WGS) entry which is preliminary data.</text>
</comment>
<dbReference type="SUPFAM" id="SSF47050">
    <property type="entry name" value="VHP, Villin headpiece domain"/>
    <property type="match status" value="1"/>
</dbReference>
<dbReference type="PANTHER" id="PTHR24213">
    <property type="entry name" value="ACTIN-BINDING LIM PROTEIN"/>
    <property type="match status" value="1"/>
</dbReference>
<protein>
    <recommendedName>
        <fullName evidence="15">Actin-binding LIM protein 3</fullName>
    </recommendedName>
</protein>
<sequence length="781" mass="88176">MCNCDLARSGFFQKKGEYICTADYQRLYGTRCDRCDSFITGEVVSALGRTYHPIKPFPIGDRVTFSGKDCVCQQCSRTLVKPNEPIKIHGPSRKSGIHLTMSVLFRATRRYDCAGCRAEIKQGQSLLALEKQWHVSCFRCRSCNMVLTGEYISKDGVPYCEADYHAQYGVKCETCSRYISGRVLEAEVTGRGHASAVSPAGTQEKHQDRELDWINGRSQHGDIILHHFMDLCSDYGMGENGWWLPCDCCMLMNNYRICNAVSVHYEASRGQAGGKHYHPSCARCSRCNMMFKEGEEMYLTGFEVWHPLCKQAARAERRLRHRRLSEASISPPGSSIGSPSRVICARVANQILDYKDLAALPKVKAIYEVQQPDLISSSYQPYHRYNSDDRLDTYGYGEVLLLHTPGPTLGSSLFSGETLCLSLRTLSPYSQVSMLLSRARKTSDKFQQDYDSLDIKQRRCSSPGYIDSPTYSRQGMSPIMPRSPQHYAYPGSESGRSSPYYGQEGRSSTPTTNQPPKHFHVPATGDPNIYRKPPIYSRTDNHVDTATKSRTSEDILRSSRLSTYSPEPYTQSESEYYPYTSSPKAYRAPRRRFSTGGDEESWSHSLQRIGSGIGRMILKEEMKARSGSYDNDPWGSARNSRSGSKETLTTGYGTTAYNNTVNGSPRSQYSADCDSVCKSASLPGYGRNGIQRSADCYQYQYDSGSEVNWGSRAAFPSLQIYPYEELIVTTRGRNRLPRDADRARLERHLSPEEFLQVFGMTVEDFDRLALWKRNELKKQAR</sequence>
<dbReference type="InterPro" id="IPR032402">
    <property type="entry name" value="AbLIM_anchor"/>
</dbReference>
<dbReference type="InterPro" id="IPR003128">
    <property type="entry name" value="Villin_headpiece"/>
</dbReference>
<dbReference type="PANTHER" id="PTHR24213:SF0">
    <property type="entry name" value="ACTIN-BINDING LIM PROTEIN 3"/>
    <property type="match status" value="1"/>
</dbReference>
<dbReference type="FunFam" id="1.10.950.10:FF:000001">
    <property type="entry name" value="actin-binding LIM protein 1 isoform X2"/>
    <property type="match status" value="1"/>
</dbReference>
<feature type="compositionally biased region" description="Polar residues" evidence="9">
    <location>
        <begin position="505"/>
        <end position="515"/>
    </location>
</feature>
<dbReference type="GO" id="GO:0005737">
    <property type="term" value="C:cytoplasm"/>
    <property type="evidence" value="ECO:0007669"/>
    <property type="project" value="UniProtKB-SubCell"/>
</dbReference>
<dbReference type="Gene3D" id="2.10.110.10">
    <property type="entry name" value="Cysteine Rich Protein"/>
    <property type="match status" value="3"/>
</dbReference>
<evidence type="ECO:0000256" key="8">
    <source>
        <dbReference type="PROSITE-ProRule" id="PRU00125"/>
    </source>
</evidence>
<evidence type="ECO:0000256" key="7">
    <source>
        <dbReference type="ARBA" id="ARBA00023038"/>
    </source>
</evidence>
<proteinExistence type="predicted"/>
<dbReference type="Pfam" id="PF00412">
    <property type="entry name" value="LIM"/>
    <property type="match status" value="1"/>
</dbReference>
<dbReference type="InterPro" id="IPR051618">
    <property type="entry name" value="Actin-binding_LIM"/>
</dbReference>
<feature type="compositionally biased region" description="Low complexity" evidence="9">
    <location>
        <begin position="564"/>
        <end position="581"/>
    </location>
</feature>
<reference evidence="12 14" key="1">
    <citation type="submission" date="2019-08" db="EMBL/GenBank/DDBJ databases">
        <title>A chromosome-level genome assembly, high-density linkage maps, and genome scans reveal the genomic architecture of hybrid incompatibilities underlying speciation via character displacement in darters (Percidae: Etheostominae).</title>
        <authorList>
            <person name="Moran R.L."/>
            <person name="Catchen J.M."/>
            <person name="Fuller R.C."/>
        </authorList>
    </citation>
    <scope>NUCLEOTIDE SEQUENCE [LARGE SCALE GENOMIC DNA]</scope>
    <source>
        <strain evidence="12">EspeVRDwgs_2016</strain>
        <tissue evidence="12">Muscle</tissue>
    </source>
</reference>
<dbReference type="SMART" id="SM00132">
    <property type="entry name" value="LIM"/>
    <property type="match status" value="2"/>
</dbReference>
<evidence type="ECO:0000256" key="6">
    <source>
        <dbReference type="ARBA" id="ARBA00022833"/>
    </source>
</evidence>
<dbReference type="InterPro" id="IPR001781">
    <property type="entry name" value="Znf_LIM"/>
</dbReference>
<keyword evidence="14" id="KW-1185">Reference proteome</keyword>
<keyword evidence="4 8" id="KW-0479">Metal-binding</keyword>
<feature type="compositionally biased region" description="Polar residues" evidence="9">
    <location>
        <begin position="637"/>
        <end position="646"/>
    </location>
</feature>
<evidence type="ECO:0000259" key="10">
    <source>
        <dbReference type="PROSITE" id="PS50023"/>
    </source>
</evidence>
<dbReference type="FunFam" id="2.10.110.10:FF:000007">
    <property type="entry name" value="actin-binding LIM protein 1 isoform X1"/>
    <property type="match status" value="1"/>
</dbReference>
<dbReference type="GO" id="GO:0001725">
    <property type="term" value="C:stress fiber"/>
    <property type="evidence" value="ECO:0007669"/>
    <property type="project" value="TreeGrafter"/>
</dbReference>
<evidence type="ECO:0000256" key="5">
    <source>
        <dbReference type="ARBA" id="ARBA00022737"/>
    </source>
</evidence>
<gene>
    <name evidence="13" type="ORF">FQN60_009818</name>
    <name evidence="12" type="ORF">FQN60_011532</name>
</gene>
<dbReference type="GO" id="GO:0060271">
    <property type="term" value="P:cilium assembly"/>
    <property type="evidence" value="ECO:0007669"/>
    <property type="project" value="TreeGrafter"/>
</dbReference>
<dbReference type="PROSITE" id="PS00478">
    <property type="entry name" value="LIM_DOMAIN_1"/>
    <property type="match status" value="1"/>
</dbReference>
<dbReference type="Proteomes" id="UP000327493">
    <property type="component" value="Chromosome 10"/>
</dbReference>
<feature type="region of interest" description="Disordered" evidence="9">
    <location>
        <begin position="625"/>
        <end position="665"/>
    </location>
</feature>
<dbReference type="GO" id="GO:0051015">
    <property type="term" value="F:actin filament binding"/>
    <property type="evidence" value="ECO:0007669"/>
    <property type="project" value="TreeGrafter"/>
</dbReference>
<evidence type="ECO:0000313" key="13">
    <source>
        <dbReference type="EMBL" id="KAA8588473.1"/>
    </source>
</evidence>
<feature type="non-terminal residue" evidence="12">
    <location>
        <position position="781"/>
    </location>
</feature>
<evidence type="ECO:0008006" key="15">
    <source>
        <dbReference type="Google" id="ProtNLM"/>
    </source>
</evidence>
<organism evidence="12 14">
    <name type="scientific">Etheostoma spectabile</name>
    <name type="common">orangethroat darter</name>
    <dbReference type="NCBI Taxonomy" id="54343"/>
    <lineage>
        <taxon>Eukaryota</taxon>
        <taxon>Metazoa</taxon>
        <taxon>Chordata</taxon>
        <taxon>Craniata</taxon>
        <taxon>Vertebrata</taxon>
        <taxon>Euteleostomi</taxon>
        <taxon>Actinopterygii</taxon>
        <taxon>Neopterygii</taxon>
        <taxon>Teleostei</taxon>
        <taxon>Neoteleostei</taxon>
        <taxon>Acanthomorphata</taxon>
        <taxon>Eupercaria</taxon>
        <taxon>Perciformes</taxon>
        <taxon>Percoidei</taxon>
        <taxon>Percidae</taxon>
        <taxon>Etheostomatinae</taxon>
        <taxon>Etheostoma</taxon>
    </lineage>
</organism>
<feature type="compositionally biased region" description="Low complexity" evidence="9">
    <location>
        <begin position="647"/>
        <end position="663"/>
    </location>
</feature>
<evidence type="ECO:0000259" key="11">
    <source>
        <dbReference type="PROSITE" id="PS51089"/>
    </source>
</evidence>
<dbReference type="SMART" id="SM00153">
    <property type="entry name" value="VHP"/>
    <property type="match status" value="1"/>
</dbReference>
<dbReference type="SUPFAM" id="SSF57716">
    <property type="entry name" value="Glucocorticoid receptor-like (DNA-binding domain)"/>
    <property type="match status" value="5"/>
</dbReference>
<evidence type="ECO:0000313" key="12">
    <source>
        <dbReference type="EMBL" id="KAA8578893.1"/>
    </source>
</evidence>
<accession>A0A5J5CCM4</accession>
<name>A0A5J5CCM4_9PERO</name>
<dbReference type="Pfam" id="PF02209">
    <property type="entry name" value="VHP"/>
    <property type="match status" value="1"/>
</dbReference>
<keyword evidence="6 8" id="KW-0862">Zinc</keyword>
<dbReference type="EMBL" id="VOFY01000010">
    <property type="protein sequence ID" value="KAA8588473.1"/>
    <property type="molecule type" value="Genomic_DNA"/>
</dbReference>
<evidence type="ECO:0000256" key="2">
    <source>
        <dbReference type="ARBA" id="ARBA00022490"/>
    </source>
</evidence>
<evidence type="ECO:0000256" key="1">
    <source>
        <dbReference type="ARBA" id="ARBA00004496"/>
    </source>
</evidence>
<dbReference type="CDD" id="cd09329">
    <property type="entry name" value="LIM3_abLIM"/>
    <property type="match status" value="1"/>
</dbReference>
<dbReference type="AlphaFoldDB" id="A0A5J5CCM4"/>
<dbReference type="PROSITE" id="PS50023">
    <property type="entry name" value="LIM_DOMAIN_2"/>
    <property type="match status" value="1"/>
</dbReference>
<evidence type="ECO:0000256" key="4">
    <source>
        <dbReference type="ARBA" id="ARBA00022723"/>
    </source>
</evidence>
<feature type="compositionally biased region" description="Basic and acidic residues" evidence="9">
    <location>
        <begin position="539"/>
        <end position="557"/>
    </location>
</feature>
<feature type="region of interest" description="Disordered" evidence="9">
    <location>
        <begin position="446"/>
        <end position="581"/>
    </location>
</feature>
<keyword evidence="5" id="KW-0677">Repeat</keyword>
<feature type="domain" description="HP" evidence="11">
    <location>
        <begin position="715"/>
        <end position="781"/>
    </location>
</feature>